<protein>
    <submittedName>
        <fullName evidence="10">Cation diffusion facilitator family transporter</fullName>
    </submittedName>
</protein>
<dbReference type="SUPFAM" id="SSF161111">
    <property type="entry name" value="Cation efflux protein transmembrane domain-like"/>
    <property type="match status" value="1"/>
</dbReference>
<keyword evidence="3" id="KW-0813">Transport</keyword>
<keyword evidence="4 7" id="KW-0812">Transmembrane</keyword>
<evidence type="ECO:0000256" key="1">
    <source>
        <dbReference type="ARBA" id="ARBA00004141"/>
    </source>
</evidence>
<keyword evidence="11" id="KW-1185">Reference proteome</keyword>
<feature type="transmembrane region" description="Helical" evidence="7">
    <location>
        <begin position="82"/>
        <end position="104"/>
    </location>
</feature>
<comment type="subcellular location">
    <subcellularLocation>
        <location evidence="1">Membrane</location>
        <topology evidence="1">Multi-pass membrane protein</topology>
    </subcellularLocation>
</comment>
<organism evidence="10 11">
    <name type="scientific">Terrimonas ginsenosidimutans</name>
    <dbReference type="NCBI Taxonomy" id="2908004"/>
    <lineage>
        <taxon>Bacteria</taxon>
        <taxon>Pseudomonadati</taxon>
        <taxon>Bacteroidota</taxon>
        <taxon>Chitinophagia</taxon>
        <taxon>Chitinophagales</taxon>
        <taxon>Chitinophagaceae</taxon>
        <taxon>Terrimonas</taxon>
    </lineage>
</organism>
<comment type="similarity">
    <text evidence="2">Belongs to the cation diffusion facilitator (CDF) transporter (TC 2.A.4) family.</text>
</comment>
<dbReference type="Pfam" id="PF01545">
    <property type="entry name" value="Cation_efflux"/>
    <property type="match status" value="1"/>
</dbReference>
<feature type="domain" description="Cation efflux protein cytoplasmic" evidence="9">
    <location>
        <begin position="229"/>
        <end position="286"/>
    </location>
</feature>
<accession>A0ABS9KQW3</accession>
<gene>
    <name evidence="10" type="ORF">LZZ85_10520</name>
</gene>
<proteinExistence type="inferred from homology"/>
<feature type="transmembrane region" description="Helical" evidence="7">
    <location>
        <begin position="12"/>
        <end position="32"/>
    </location>
</feature>
<dbReference type="NCBIfam" id="TIGR01297">
    <property type="entry name" value="CDF"/>
    <property type="match status" value="1"/>
</dbReference>
<feature type="transmembrane region" description="Helical" evidence="7">
    <location>
        <begin position="116"/>
        <end position="134"/>
    </location>
</feature>
<feature type="domain" description="Cation efflux protein transmembrane" evidence="8">
    <location>
        <begin position="17"/>
        <end position="204"/>
    </location>
</feature>
<evidence type="ECO:0000256" key="3">
    <source>
        <dbReference type="ARBA" id="ARBA00022448"/>
    </source>
</evidence>
<dbReference type="SUPFAM" id="SSF160240">
    <property type="entry name" value="Cation efflux protein cytoplasmic domain-like"/>
    <property type="match status" value="1"/>
</dbReference>
<evidence type="ECO:0000259" key="8">
    <source>
        <dbReference type="Pfam" id="PF01545"/>
    </source>
</evidence>
<evidence type="ECO:0000313" key="10">
    <source>
        <dbReference type="EMBL" id="MCG2614718.1"/>
    </source>
</evidence>
<dbReference type="EMBL" id="JAKLTR010000005">
    <property type="protein sequence ID" value="MCG2614718.1"/>
    <property type="molecule type" value="Genomic_DNA"/>
</dbReference>
<name>A0ABS9KQW3_9BACT</name>
<keyword evidence="6 7" id="KW-0472">Membrane</keyword>
<evidence type="ECO:0000256" key="7">
    <source>
        <dbReference type="SAM" id="Phobius"/>
    </source>
</evidence>
<feature type="transmembrane region" description="Helical" evidence="7">
    <location>
        <begin position="154"/>
        <end position="171"/>
    </location>
</feature>
<reference evidence="10" key="1">
    <citation type="submission" date="2022-01" db="EMBL/GenBank/DDBJ databases">
        <authorList>
            <person name="Jo J.-H."/>
            <person name="Im W.-T."/>
        </authorList>
    </citation>
    <scope>NUCLEOTIDE SEQUENCE</scope>
    <source>
        <strain evidence="10">NA20</strain>
    </source>
</reference>
<evidence type="ECO:0000256" key="6">
    <source>
        <dbReference type="ARBA" id="ARBA00023136"/>
    </source>
</evidence>
<dbReference type="InterPro" id="IPR002524">
    <property type="entry name" value="Cation_efflux"/>
</dbReference>
<dbReference type="Pfam" id="PF16916">
    <property type="entry name" value="ZT_dimer"/>
    <property type="match status" value="1"/>
</dbReference>
<dbReference type="InterPro" id="IPR027470">
    <property type="entry name" value="Cation_efflux_CTD"/>
</dbReference>
<dbReference type="InterPro" id="IPR050291">
    <property type="entry name" value="CDF_Transporter"/>
</dbReference>
<evidence type="ECO:0000256" key="5">
    <source>
        <dbReference type="ARBA" id="ARBA00022989"/>
    </source>
</evidence>
<evidence type="ECO:0000256" key="2">
    <source>
        <dbReference type="ARBA" id="ARBA00008114"/>
    </source>
</evidence>
<feature type="transmembrane region" description="Helical" evidence="7">
    <location>
        <begin position="177"/>
        <end position="197"/>
    </location>
</feature>
<sequence length="344" mass="38081">MKSANQNLQVQKWVAGISVVLLAVKFVAYFSTRSVSILTDALESIVNVAAGFIGLYSLYIAAKPRDVDHPYGHGKAEFLSAAIEGTMVGIAGIVILYNAILSFIHPVGIKKLDTGIWLVAATAVINFLVGWYCIRIGAKNNSAALQASGKHLQTDTLTTVGIIAGLLLLYFTKLNWIDGVVAIIFGSLIIVMGYRIVRSSIAGIMDEADMKLLGRLVELLNADRRTNWIDLHNLRMIKYGSVLHIDCHLTVPWYLDVNQAHEEIDALIALVRKEFGESVEFFVHSDGCLPSSCPICDKMECPVRKHNFERKIRWTLENIVQNKKHTLESGTSPVPTDHLIKIKE</sequence>
<feature type="transmembrane region" description="Helical" evidence="7">
    <location>
        <begin position="44"/>
        <end position="62"/>
    </location>
</feature>
<comment type="caution">
    <text evidence="10">The sequence shown here is derived from an EMBL/GenBank/DDBJ whole genome shotgun (WGS) entry which is preliminary data.</text>
</comment>
<evidence type="ECO:0000313" key="11">
    <source>
        <dbReference type="Proteomes" id="UP001165367"/>
    </source>
</evidence>
<dbReference type="Gene3D" id="3.30.70.1350">
    <property type="entry name" value="Cation efflux protein, cytoplasmic domain"/>
    <property type="match status" value="1"/>
</dbReference>
<dbReference type="InterPro" id="IPR058533">
    <property type="entry name" value="Cation_efflux_TM"/>
</dbReference>
<evidence type="ECO:0000256" key="4">
    <source>
        <dbReference type="ARBA" id="ARBA00022692"/>
    </source>
</evidence>
<dbReference type="InterPro" id="IPR036837">
    <property type="entry name" value="Cation_efflux_CTD_sf"/>
</dbReference>
<dbReference type="RefSeq" id="WP_237871404.1">
    <property type="nucleotide sequence ID" value="NZ_JAKLTR010000005.1"/>
</dbReference>
<evidence type="ECO:0000259" key="9">
    <source>
        <dbReference type="Pfam" id="PF16916"/>
    </source>
</evidence>
<dbReference type="InterPro" id="IPR027469">
    <property type="entry name" value="Cation_efflux_TMD_sf"/>
</dbReference>
<dbReference type="PANTHER" id="PTHR43840:SF15">
    <property type="entry name" value="MITOCHONDRIAL METAL TRANSPORTER 1-RELATED"/>
    <property type="match status" value="1"/>
</dbReference>
<dbReference type="PANTHER" id="PTHR43840">
    <property type="entry name" value="MITOCHONDRIAL METAL TRANSPORTER 1-RELATED"/>
    <property type="match status" value="1"/>
</dbReference>
<dbReference type="Proteomes" id="UP001165367">
    <property type="component" value="Unassembled WGS sequence"/>
</dbReference>
<keyword evidence="5 7" id="KW-1133">Transmembrane helix</keyword>
<dbReference type="Gene3D" id="1.20.1510.10">
    <property type="entry name" value="Cation efflux protein transmembrane domain"/>
    <property type="match status" value="1"/>
</dbReference>